<reference evidence="2 3" key="1">
    <citation type="submission" date="2019-03" db="EMBL/GenBank/DDBJ databases">
        <title>Genomic Encyclopedia of Type Strains, Phase IV (KMG-IV): sequencing the most valuable type-strain genomes for metagenomic binning, comparative biology and taxonomic classification.</title>
        <authorList>
            <person name="Goeker M."/>
        </authorList>
    </citation>
    <scope>NUCLEOTIDE SEQUENCE [LARGE SCALE GENOMIC DNA]</scope>
    <source>
        <strain evidence="2 3">DSM 18063</strain>
    </source>
</reference>
<dbReference type="SUPFAM" id="SSF89796">
    <property type="entry name" value="CoA-transferase family III (CaiB/BaiF)"/>
    <property type="match status" value="1"/>
</dbReference>
<keyword evidence="3" id="KW-1185">Reference proteome</keyword>
<name>A0A4R2Q8L9_9RHOB</name>
<dbReference type="OrthoDB" id="7208981at2"/>
<dbReference type="InterPro" id="IPR050483">
    <property type="entry name" value="CoA-transferase_III_domain"/>
</dbReference>
<dbReference type="InterPro" id="IPR044855">
    <property type="entry name" value="CoA-Trfase_III_dom3_sf"/>
</dbReference>
<gene>
    <name evidence="2" type="ORF">EV662_101431</name>
</gene>
<organism evidence="2 3">
    <name type="scientific">Rhodovulum marinum</name>
    <dbReference type="NCBI Taxonomy" id="320662"/>
    <lineage>
        <taxon>Bacteria</taxon>
        <taxon>Pseudomonadati</taxon>
        <taxon>Pseudomonadota</taxon>
        <taxon>Alphaproteobacteria</taxon>
        <taxon>Rhodobacterales</taxon>
        <taxon>Paracoccaceae</taxon>
        <taxon>Rhodovulum</taxon>
    </lineage>
</organism>
<dbReference type="AlphaFoldDB" id="A0A4R2Q8L9"/>
<keyword evidence="1 2" id="KW-0808">Transferase</keyword>
<protein>
    <submittedName>
        <fullName evidence="2">Crotonobetainyl-CoA:carnitine CoA-transferase CaiB-like acyl-CoA transferase</fullName>
    </submittedName>
</protein>
<evidence type="ECO:0000313" key="2">
    <source>
        <dbReference type="EMBL" id="TCP44338.1"/>
    </source>
</evidence>
<dbReference type="InterPro" id="IPR023606">
    <property type="entry name" value="CoA-Trfase_III_dom_1_sf"/>
</dbReference>
<dbReference type="EMBL" id="SLXP01000001">
    <property type="protein sequence ID" value="TCP44338.1"/>
    <property type="molecule type" value="Genomic_DNA"/>
</dbReference>
<proteinExistence type="predicted"/>
<evidence type="ECO:0000256" key="1">
    <source>
        <dbReference type="ARBA" id="ARBA00022679"/>
    </source>
</evidence>
<dbReference type="Pfam" id="PF02515">
    <property type="entry name" value="CoA_transf_3"/>
    <property type="match status" value="1"/>
</dbReference>
<comment type="caution">
    <text evidence="2">The sequence shown here is derived from an EMBL/GenBank/DDBJ whole genome shotgun (WGS) entry which is preliminary data.</text>
</comment>
<evidence type="ECO:0000313" key="3">
    <source>
        <dbReference type="Proteomes" id="UP000294835"/>
    </source>
</evidence>
<sequence>MTAGPLAGLKVVELAHIMAGPACGMMLADMGADVIKVEKPNGDDSRRFLPPAIEGESAAYMMMNRNKRGIALNLKDPDAVEVLRRLLAGADVVIENYRKGTMEKLGLGYDTLREINPRLIYCEISGFGRTGPYAHRGGFDLIAQGMSGLMSITGEGPGRPPVKPGAPITDITAGILAAMGCIAAYARARETGQGQKVDTSLFEAGITLTYWQSAIAFATGEAPEPLGSAHPLNAPYQAFRTRDGWINVGAANQANWLRLLDVIGAPELNDDPRFANNHDRMENLPALVEVLGGYLETRDTDDWLARMEAVGLPAGPVLTIPQMHADPQAIAREMIVETDHPVAGRVKAIGLPVKFSETPGGIDRPAPLLGQHGPEILAELGYPPETVDRLRASGALIVGADAPDRATSPAPRAARRTAP</sequence>
<dbReference type="PANTHER" id="PTHR48207:SF4">
    <property type="entry name" value="BLL6097 PROTEIN"/>
    <property type="match status" value="1"/>
</dbReference>
<dbReference type="Gene3D" id="3.40.50.10540">
    <property type="entry name" value="Crotonobetainyl-coa:carnitine coa-transferase, domain 1"/>
    <property type="match status" value="1"/>
</dbReference>
<accession>A0A4R2Q8L9</accession>
<dbReference type="PANTHER" id="PTHR48207">
    <property type="entry name" value="SUCCINATE--HYDROXYMETHYLGLUTARATE COA-TRANSFERASE"/>
    <property type="match status" value="1"/>
</dbReference>
<dbReference type="Proteomes" id="UP000294835">
    <property type="component" value="Unassembled WGS sequence"/>
</dbReference>
<dbReference type="Gene3D" id="3.30.1540.10">
    <property type="entry name" value="formyl-coa transferase, domain 3"/>
    <property type="match status" value="1"/>
</dbReference>
<dbReference type="GO" id="GO:0008410">
    <property type="term" value="F:CoA-transferase activity"/>
    <property type="evidence" value="ECO:0007669"/>
    <property type="project" value="TreeGrafter"/>
</dbReference>
<dbReference type="RefSeq" id="WP_132460472.1">
    <property type="nucleotide sequence ID" value="NZ_SLXP01000001.1"/>
</dbReference>
<dbReference type="InterPro" id="IPR003673">
    <property type="entry name" value="CoA-Trfase_fam_III"/>
</dbReference>